<evidence type="ECO:0000256" key="2">
    <source>
        <dbReference type="ARBA" id="ARBA00022692"/>
    </source>
</evidence>
<dbReference type="GO" id="GO:0015020">
    <property type="term" value="F:glucuronosyltransferase activity"/>
    <property type="evidence" value="ECO:0007669"/>
    <property type="project" value="TreeGrafter"/>
</dbReference>
<accession>K5W1L7</accession>
<evidence type="ECO:0000256" key="1">
    <source>
        <dbReference type="ARBA" id="ARBA00004606"/>
    </source>
</evidence>
<keyword evidence="5" id="KW-0472">Membrane</keyword>
<dbReference type="AlphaFoldDB" id="K5W1L7"/>
<evidence type="ECO:0000313" key="7">
    <source>
        <dbReference type="EMBL" id="EKM52779.1"/>
    </source>
</evidence>
<dbReference type="RefSeq" id="XP_007399111.1">
    <property type="nucleotide sequence ID" value="XM_007399049.1"/>
</dbReference>
<evidence type="ECO:0000313" key="8">
    <source>
        <dbReference type="Proteomes" id="UP000008370"/>
    </source>
</evidence>
<evidence type="ECO:0000256" key="5">
    <source>
        <dbReference type="ARBA" id="ARBA00023136"/>
    </source>
</evidence>
<dbReference type="PANTHER" id="PTHR12270:SF25">
    <property type="entry name" value="GLYCOSYLTRANSFERASE-LIKE PROTEIN LARGE"/>
    <property type="match status" value="1"/>
</dbReference>
<dbReference type="InParanoid" id="K5W1L7"/>
<dbReference type="GO" id="GO:0035269">
    <property type="term" value="P:protein O-linked glycosylation via mannose"/>
    <property type="evidence" value="ECO:0007669"/>
    <property type="project" value="TreeGrafter"/>
</dbReference>
<dbReference type="HOGENOM" id="CLU_034771_1_1_1"/>
<dbReference type="Pfam" id="PF13896">
    <property type="entry name" value="Glyco_transf_49"/>
    <property type="match status" value="2"/>
</dbReference>
<dbReference type="PANTHER" id="PTHR12270">
    <property type="entry name" value="GLYCOSYLTRANSFERASE-RELATED"/>
    <property type="match status" value="1"/>
</dbReference>
<dbReference type="Proteomes" id="UP000008370">
    <property type="component" value="Unassembled WGS sequence"/>
</dbReference>
<evidence type="ECO:0000256" key="6">
    <source>
        <dbReference type="ARBA" id="ARBA00023180"/>
    </source>
</evidence>
<dbReference type="GO" id="GO:0042285">
    <property type="term" value="F:xylosyltransferase activity"/>
    <property type="evidence" value="ECO:0007669"/>
    <property type="project" value="TreeGrafter"/>
</dbReference>
<name>K5W1L7_PHACS</name>
<dbReference type="KEGG" id="pco:PHACADRAFT_186846"/>
<comment type="subcellular location">
    <subcellularLocation>
        <location evidence="1">Membrane</location>
        <topology evidence="1">Single-pass type II membrane protein</topology>
    </subcellularLocation>
</comment>
<keyword evidence="7" id="KW-0808">Transferase</keyword>
<evidence type="ECO:0000256" key="4">
    <source>
        <dbReference type="ARBA" id="ARBA00022989"/>
    </source>
</evidence>
<keyword evidence="4" id="KW-1133">Transmembrane helix</keyword>
<dbReference type="OrthoDB" id="411524at2759"/>
<keyword evidence="6" id="KW-0325">Glycoprotein</keyword>
<reference evidence="7 8" key="1">
    <citation type="journal article" date="2012" name="BMC Genomics">
        <title>Comparative genomics of the white-rot fungi, Phanerochaete carnosa and P. chrysosporium, to elucidate the genetic basis of the distinct wood types they colonize.</title>
        <authorList>
            <person name="Suzuki H."/>
            <person name="MacDonald J."/>
            <person name="Syed K."/>
            <person name="Salamov A."/>
            <person name="Hori C."/>
            <person name="Aerts A."/>
            <person name="Henrissat B."/>
            <person name="Wiebenga A."/>
            <person name="vanKuyk P.A."/>
            <person name="Barry K."/>
            <person name="Lindquist E."/>
            <person name="LaButti K."/>
            <person name="Lapidus A."/>
            <person name="Lucas S."/>
            <person name="Coutinho P."/>
            <person name="Gong Y."/>
            <person name="Samejima M."/>
            <person name="Mahadevan R."/>
            <person name="Abou-Zaid M."/>
            <person name="de Vries R.P."/>
            <person name="Igarashi K."/>
            <person name="Yadav J.S."/>
            <person name="Grigoriev I.V."/>
            <person name="Master E.R."/>
        </authorList>
    </citation>
    <scope>NUCLEOTIDE SEQUENCE [LARGE SCALE GENOMIC DNA]</scope>
    <source>
        <strain evidence="7 8">HHB-10118-sp</strain>
    </source>
</reference>
<organism evidence="7 8">
    <name type="scientific">Phanerochaete carnosa (strain HHB-10118-sp)</name>
    <name type="common">White-rot fungus</name>
    <name type="synonym">Peniophora carnosa</name>
    <dbReference type="NCBI Taxonomy" id="650164"/>
    <lineage>
        <taxon>Eukaryota</taxon>
        <taxon>Fungi</taxon>
        <taxon>Dikarya</taxon>
        <taxon>Basidiomycota</taxon>
        <taxon>Agaricomycotina</taxon>
        <taxon>Agaricomycetes</taxon>
        <taxon>Polyporales</taxon>
        <taxon>Phanerochaetaceae</taxon>
        <taxon>Phanerochaete</taxon>
    </lineage>
</organism>
<sequence>MLLSKIPLATLLQGILLGYILVSLVYTTGFIIASPAVSAVFALVGVEISGSESLAFPKVAPRVDLIAHAHQVFSSSHPSWGADTYSSLRDLASSSDWLYWNLPALGPLSGSLDDAHAGTLPVQEGTLLSKAFAQALHPTEFIPFYYKATGPVDTSDVTITTLVTSNRYKVLKQLVEQYKGPISVTIYIPLPPPTASASETSQFIIAVQDLDALYASSPHFAAYVDVHLALSPLSSAPHATSGSTEGGRQFNVWRNAARLFARSEFVMMLDVDFAVCTDWRSVVRGAVARSGLPHTTVGSELPEPTPLPGKREEVRQVVQKVREGAAALVVPAFEYTKQGDGADHTRFPKDKESLRRLATGPHPKLDMFHASWAPGHNSTDYTRYLSTPSNSQSLYKVITYQSAYEPYVIMSKRVPWCDERFTGYGGNKAACLFEIYLSGVDFYVMADHFLIHQSHKYEEEARREERKYNRKLYADFKEEACLRYLYRFHSAGQLRTSVAANAVQECKKVKSVEKLASELLGESL</sequence>
<dbReference type="GO" id="GO:0016020">
    <property type="term" value="C:membrane"/>
    <property type="evidence" value="ECO:0007669"/>
    <property type="project" value="UniProtKB-SubCell"/>
</dbReference>
<keyword evidence="3" id="KW-0735">Signal-anchor</keyword>
<evidence type="ECO:0000256" key="3">
    <source>
        <dbReference type="ARBA" id="ARBA00022968"/>
    </source>
</evidence>
<protein>
    <submittedName>
        <fullName evidence="7">Glycosyltransferase family 49 protein</fullName>
    </submittedName>
</protein>
<dbReference type="InterPro" id="IPR051292">
    <property type="entry name" value="Xyl/GlcA_transferase"/>
</dbReference>
<gene>
    <name evidence="7" type="ORF">PHACADRAFT_186846</name>
</gene>
<dbReference type="EMBL" id="JH930475">
    <property type="protein sequence ID" value="EKM52779.1"/>
    <property type="molecule type" value="Genomic_DNA"/>
</dbReference>
<proteinExistence type="predicted"/>
<dbReference type="GeneID" id="18910380"/>
<keyword evidence="2" id="KW-0812">Transmembrane</keyword>
<keyword evidence="8" id="KW-1185">Reference proteome</keyword>